<dbReference type="PIRSF" id="PIRSF037420">
    <property type="entry name" value="PQQ_syn_pqqE"/>
    <property type="match status" value="1"/>
</dbReference>
<dbReference type="InterPro" id="IPR034391">
    <property type="entry name" value="AdoMet-like_SPASM_containing"/>
</dbReference>
<dbReference type="SFLD" id="SFLDG01387">
    <property type="entry name" value="BtrN-like_SPASM_domain_contain"/>
    <property type="match status" value="1"/>
</dbReference>
<dbReference type="NCBIfam" id="TIGR04085">
    <property type="entry name" value="rSAM_more_4Fe4S"/>
    <property type="match status" value="1"/>
</dbReference>
<dbReference type="SFLD" id="SFLDG01386">
    <property type="entry name" value="main_SPASM_domain-containing"/>
    <property type="match status" value="1"/>
</dbReference>
<evidence type="ECO:0000313" key="9">
    <source>
        <dbReference type="Proteomes" id="UP000029278"/>
    </source>
</evidence>
<dbReference type="CDD" id="cd01335">
    <property type="entry name" value="Radical_SAM"/>
    <property type="match status" value="1"/>
</dbReference>
<comment type="caution">
    <text evidence="8">The sequence shown here is derived from an EMBL/GenBank/DDBJ whole genome shotgun (WGS) entry which is preliminary data.</text>
</comment>
<evidence type="ECO:0000256" key="3">
    <source>
        <dbReference type="ARBA" id="ARBA00022691"/>
    </source>
</evidence>
<dbReference type="EMBL" id="JMQA01000017">
    <property type="protein sequence ID" value="KFN10687.1"/>
    <property type="molecule type" value="Genomic_DNA"/>
</dbReference>
<reference evidence="8 9" key="1">
    <citation type="submission" date="2014-04" db="EMBL/GenBank/DDBJ databases">
        <authorList>
            <person name="Bishop-Lilly K.A."/>
            <person name="Broomall S.M."/>
            <person name="Chain P.S."/>
            <person name="Chertkov O."/>
            <person name="Coyne S.R."/>
            <person name="Daligault H.E."/>
            <person name="Davenport K.W."/>
            <person name="Erkkila T."/>
            <person name="Frey K.G."/>
            <person name="Gibbons H.S."/>
            <person name="Gu W."/>
            <person name="Jaissle J."/>
            <person name="Johnson S.L."/>
            <person name="Koroleva G.I."/>
            <person name="Ladner J.T."/>
            <person name="Lo C.-C."/>
            <person name="Minogue T.D."/>
            <person name="Munk C."/>
            <person name="Palacios G.F."/>
            <person name="Redden C.L."/>
            <person name="Rosenzweig C.N."/>
            <person name="Scholz M.B."/>
            <person name="Teshima H."/>
            <person name="Xu Y."/>
        </authorList>
    </citation>
    <scope>NUCLEOTIDE SEQUENCE [LARGE SCALE GENOMIC DNA]</scope>
    <source>
        <strain evidence="8 9">8244</strain>
    </source>
</reference>
<organism evidence="8 9">
    <name type="scientific">Paenibacillus macerans</name>
    <name type="common">Bacillus macerans</name>
    <dbReference type="NCBI Taxonomy" id="44252"/>
    <lineage>
        <taxon>Bacteria</taxon>
        <taxon>Bacillati</taxon>
        <taxon>Bacillota</taxon>
        <taxon>Bacilli</taxon>
        <taxon>Bacillales</taxon>
        <taxon>Paenibacillaceae</taxon>
        <taxon>Paenibacillus</taxon>
    </lineage>
</organism>
<dbReference type="HOGENOM" id="CLU_009273_4_0_9"/>
<dbReference type="InterPro" id="IPR050377">
    <property type="entry name" value="Radical_SAM_PqqE_MftC-like"/>
</dbReference>
<dbReference type="CDD" id="cd21123">
    <property type="entry name" value="SPASM_MftC-like"/>
    <property type="match status" value="1"/>
</dbReference>
<name>A0A090ZJA3_PAEMA</name>
<evidence type="ECO:0000256" key="5">
    <source>
        <dbReference type="ARBA" id="ARBA00023004"/>
    </source>
</evidence>
<evidence type="ECO:0000256" key="2">
    <source>
        <dbReference type="ARBA" id="ARBA00022485"/>
    </source>
</evidence>
<evidence type="ECO:0000259" key="7">
    <source>
        <dbReference type="PROSITE" id="PS51918"/>
    </source>
</evidence>
<keyword evidence="9" id="KW-1185">Reference proteome</keyword>
<dbReference type="RefSeq" id="WP_051985429.1">
    <property type="nucleotide sequence ID" value="NZ_JAKOBR010000121.1"/>
</dbReference>
<dbReference type="InterPro" id="IPR017200">
    <property type="entry name" value="PqqE-like"/>
</dbReference>
<protein>
    <submittedName>
        <fullName evidence="8">Radical SAM additional 4Fe4S-binding SPASM domain protein</fullName>
    </submittedName>
</protein>
<dbReference type="OrthoDB" id="9782387at2"/>
<evidence type="ECO:0000256" key="4">
    <source>
        <dbReference type="ARBA" id="ARBA00022723"/>
    </source>
</evidence>
<evidence type="ECO:0000256" key="1">
    <source>
        <dbReference type="ARBA" id="ARBA00001966"/>
    </source>
</evidence>
<accession>A0A090ZJA3</accession>
<keyword evidence="2" id="KW-0004">4Fe-4S</keyword>
<dbReference type="InterPro" id="IPR013785">
    <property type="entry name" value="Aldolase_TIM"/>
</dbReference>
<keyword evidence="6" id="KW-0411">Iron-sulfur</keyword>
<dbReference type="PATRIC" id="fig|44252.3.peg.1162"/>
<dbReference type="PANTHER" id="PTHR11228">
    <property type="entry name" value="RADICAL SAM DOMAIN PROTEIN"/>
    <property type="match status" value="1"/>
</dbReference>
<dbReference type="SFLD" id="SFLDG01067">
    <property type="entry name" value="SPASM/twitch_domain_containing"/>
    <property type="match status" value="1"/>
</dbReference>
<keyword evidence="3" id="KW-0949">S-adenosyl-L-methionine</keyword>
<dbReference type="GO" id="GO:0046872">
    <property type="term" value="F:metal ion binding"/>
    <property type="evidence" value="ECO:0007669"/>
    <property type="project" value="UniProtKB-KW"/>
</dbReference>
<dbReference type="Pfam" id="PF13186">
    <property type="entry name" value="SPASM"/>
    <property type="match status" value="1"/>
</dbReference>
<feature type="domain" description="Radical SAM core" evidence="7">
    <location>
        <begin position="1"/>
        <end position="213"/>
    </location>
</feature>
<dbReference type="InterPro" id="IPR006638">
    <property type="entry name" value="Elp3/MiaA/NifB-like_rSAM"/>
</dbReference>
<keyword evidence="5" id="KW-0408">Iron</keyword>
<dbReference type="Gene3D" id="3.20.20.70">
    <property type="entry name" value="Aldolase class I"/>
    <property type="match status" value="1"/>
</dbReference>
<keyword evidence="4" id="KW-0479">Metal-binding</keyword>
<gene>
    <name evidence="8" type="ORF">DJ90_4058</name>
</gene>
<dbReference type="AlphaFoldDB" id="A0A090ZJA3"/>
<dbReference type="PANTHER" id="PTHR11228:SF7">
    <property type="entry name" value="PQQA PEPTIDE CYCLASE"/>
    <property type="match status" value="1"/>
</dbReference>
<dbReference type="InterPro" id="IPR058240">
    <property type="entry name" value="rSAM_sf"/>
</dbReference>
<dbReference type="GO" id="GO:0051539">
    <property type="term" value="F:4 iron, 4 sulfur cluster binding"/>
    <property type="evidence" value="ECO:0007669"/>
    <property type="project" value="UniProtKB-KW"/>
</dbReference>
<dbReference type="Proteomes" id="UP000029278">
    <property type="component" value="Unassembled WGS sequence"/>
</dbReference>
<dbReference type="SUPFAM" id="SSF102114">
    <property type="entry name" value="Radical SAM enzymes"/>
    <property type="match status" value="1"/>
</dbReference>
<dbReference type="GeneID" id="77007077"/>
<dbReference type="InterPro" id="IPR007197">
    <property type="entry name" value="rSAM"/>
</dbReference>
<sequence length="340" mass="37602">MLVSWNVTRRCNLYCEHCYRDSGPESPTEGELTTEEGRRLIDQIKEAGFRMLIFSGGEPLTRGDLCELIAYAAGRGLRAALGSNGTLLDSAKAAELKEAGLAGIAISIDSASPAYHNRFRKASDGWERAVLGIRYAREAGLKVQINMTLTSENMDDFERVAALAEELDVSSLHPFFLVPTGRGIYIEENALKREQYFTALKNVLAKRKATSVEIKPTCAPQFMPLAKSMGFNLRYTRGCLAGVAYCSILPNGEVHICPYLPVKVGDVRERPFHEIWETSPAFQDLRNFEKYEGSCGSCRNVGICGGCRARSYYYSGGNYLAEEPWCHKRPAARAAGGREV</sequence>
<evidence type="ECO:0000256" key="6">
    <source>
        <dbReference type="ARBA" id="ARBA00023014"/>
    </source>
</evidence>
<dbReference type="PROSITE" id="PS51918">
    <property type="entry name" value="RADICAL_SAM"/>
    <property type="match status" value="1"/>
</dbReference>
<dbReference type="SFLD" id="SFLDS00029">
    <property type="entry name" value="Radical_SAM"/>
    <property type="match status" value="1"/>
</dbReference>
<dbReference type="InterPro" id="IPR023885">
    <property type="entry name" value="4Fe4S-binding_SPASM_dom"/>
</dbReference>
<dbReference type="SMART" id="SM00729">
    <property type="entry name" value="Elp3"/>
    <property type="match status" value="1"/>
</dbReference>
<dbReference type="Pfam" id="PF04055">
    <property type="entry name" value="Radical_SAM"/>
    <property type="match status" value="1"/>
</dbReference>
<comment type="cofactor">
    <cofactor evidence="1">
        <name>[4Fe-4S] cluster</name>
        <dbReference type="ChEBI" id="CHEBI:49883"/>
    </cofactor>
</comment>
<dbReference type="GO" id="GO:0003824">
    <property type="term" value="F:catalytic activity"/>
    <property type="evidence" value="ECO:0007669"/>
    <property type="project" value="InterPro"/>
</dbReference>
<dbReference type="STRING" id="44252.DJ90_4058"/>
<proteinExistence type="predicted"/>
<evidence type="ECO:0000313" key="8">
    <source>
        <dbReference type="EMBL" id="KFN10687.1"/>
    </source>
</evidence>